<reference evidence="1" key="2">
    <citation type="submission" date="2018-05" db="EMBL/GenBank/DDBJ databases">
        <title>OpunRS2 (Oryza punctata Reference Sequence Version 2).</title>
        <authorList>
            <person name="Zhang J."/>
            <person name="Kudrna D."/>
            <person name="Lee S."/>
            <person name="Talag J."/>
            <person name="Welchert J."/>
            <person name="Wing R.A."/>
        </authorList>
    </citation>
    <scope>NUCLEOTIDE SEQUENCE [LARGE SCALE GENOMIC DNA]</scope>
</reference>
<name>A0A0E0KZJ6_ORYPU</name>
<sequence>MRNQSPPTLNLSFAPFSSPSLRFSAPSLSSGENAPARRFIASAPSPANFSPVGVAPTGVAAAGRKRFSVVGFSLCAAAAAIGDSTTAAAICSTAPVRIASADGPSAPHGDDFIPSRVCASTTCTAAAPTQRPVEEEQQVSDTYAEGTNSVELDEADVDLGYDWSAGEAKKKEADAKKERVKGERYKVAFALDQQRIDLDKEKFEFKGMIEEDRLLRLDTNSMSIEEQEYYKSIKSSILSRRSAQT</sequence>
<dbReference type="STRING" id="4537.A0A0E0KZJ6"/>
<accession>A0A0E0KZJ6</accession>
<evidence type="ECO:0008006" key="3">
    <source>
        <dbReference type="Google" id="ProtNLM"/>
    </source>
</evidence>
<dbReference type="Gramene" id="OPUNC05G05940.1">
    <property type="protein sequence ID" value="OPUNC05G05940.1"/>
    <property type="gene ID" value="OPUNC05G05940"/>
</dbReference>
<dbReference type="Proteomes" id="UP000026962">
    <property type="component" value="Chromosome 5"/>
</dbReference>
<proteinExistence type="predicted"/>
<protein>
    <recommendedName>
        <fullName evidence="3">No apical meristem-associated C-terminal domain-containing protein</fullName>
    </recommendedName>
</protein>
<dbReference type="AlphaFoldDB" id="A0A0E0KZJ6"/>
<dbReference type="EnsemblPlants" id="OPUNC05G05940.1">
    <property type="protein sequence ID" value="OPUNC05G05940.1"/>
    <property type="gene ID" value="OPUNC05G05940"/>
</dbReference>
<evidence type="ECO:0000313" key="1">
    <source>
        <dbReference type="EnsemblPlants" id="OPUNC05G05940.1"/>
    </source>
</evidence>
<organism evidence="1">
    <name type="scientific">Oryza punctata</name>
    <name type="common">Red rice</name>
    <dbReference type="NCBI Taxonomy" id="4537"/>
    <lineage>
        <taxon>Eukaryota</taxon>
        <taxon>Viridiplantae</taxon>
        <taxon>Streptophyta</taxon>
        <taxon>Embryophyta</taxon>
        <taxon>Tracheophyta</taxon>
        <taxon>Spermatophyta</taxon>
        <taxon>Magnoliopsida</taxon>
        <taxon>Liliopsida</taxon>
        <taxon>Poales</taxon>
        <taxon>Poaceae</taxon>
        <taxon>BOP clade</taxon>
        <taxon>Oryzoideae</taxon>
        <taxon>Oryzeae</taxon>
        <taxon>Oryzinae</taxon>
        <taxon>Oryza</taxon>
    </lineage>
</organism>
<dbReference type="HOGENOM" id="CLU_1135075_0_0_1"/>
<reference evidence="1" key="1">
    <citation type="submission" date="2015-04" db="UniProtKB">
        <authorList>
            <consortium name="EnsemblPlants"/>
        </authorList>
    </citation>
    <scope>IDENTIFICATION</scope>
</reference>
<dbReference type="OMA" id="FIPSRVC"/>
<evidence type="ECO:0000313" key="2">
    <source>
        <dbReference type="Proteomes" id="UP000026962"/>
    </source>
</evidence>
<keyword evidence="2" id="KW-1185">Reference proteome</keyword>